<dbReference type="AlphaFoldDB" id="A0A392R8J2"/>
<comment type="caution">
    <text evidence="2">The sequence shown here is derived from an EMBL/GenBank/DDBJ whole genome shotgun (WGS) entry which is preliminary data.</text>
</comment>
<feature type="non-terminal residue" evidence="2">
    <location>
        <position position="1"/>
    </location>
</feature>
<evidence type="ECO:0000256" key="1">
    <source>
        <dbReference type="SAM" id="MobiDB-lite"/>
    </source>
</evidence>
<keyword evidence="3" id="KW-1185">Reference proteome</keyword>
<organism evidence="2 3">
    <name type="scientific">Trifolium medium</name>
    <dbReference type="NCBI Taxonomy" id="97028"/>
    <lineage>
        <taxon>Eukaryota</taxon>
        <taxon>Viridiplantae</taxon>
        <taxon>Streptophyta</taxon>
        <taxon>Embryophyta</taxon>
        <taxon>Tracheophyta</taxon>
        <taxon>Spermatophyta</taxon>
        <taxon>Magnoliopsida</taxon>
        <taxon>eudicotyledons</taxon>
        <taxon>Gunneridae</taxon>
        <taxon>Pentapetalae</taxon>
        <taxon>rosids</taxon>
        <taxon>fabids</taxon>
        <taxon>Fabales</taxon>
        <taxon>Fabaceae</taxon>
        <taxon>Papilionoideae</taxon>
        <taxon>50 kb inversion clade</taxon>
        <taxon>NPAAA clade</taxon>
        <taxon>Hologalegina</taxon>
        <taxon>IRL clade</taxon>
        <taxon>Trifolieae</taxon>
        <taxon>Trifolium</taxon>
    </lineage>
</organism>
<accession>A0A392R8J2</accession>
<dbReference type="EMBL" id="LXQA010199795">
    <property type="protein sequence ID" value="MCI32913.1"/>
    <property type="molecule type" value="Genomic_DNA"/>
</dbReference>
<proteinExistence type="predicted"/>
<evidence type="ECO:0000313" key="3">
    <source>
        <dbReference type="Proteomes" id="UP000265520"/>
    </source>
</evidence>
<evidence type="ECO:0000313" key="2">
    <source>
        <dbReference type="EMBL" id="MCI32913.1"/>
    </source>
</evidence>
<feature type="compositionally biased region" description="Basic and acidic residues" evidence="1">
    <location>
        <begin position="1"/>
        <end position="25"/>
    </location>
</feature>
<protein>
    <submittedName>
        <fullName evidence="2">Uncharacterized protein</fullName>
    </submittedName>
</protein>
<feature type="region of interest" description="Disordered" evidence="1">
    <location>
        <begin position="1"/>
        <end position="34"/>
    </location>
</feature>
<dbReference type="Proteomes" id="UP000265520">
    <property type="component" value="Unassembled WGS sequence"/>
</dbReference>
<sequence>INKSRFDRKEDERKTKEVGRLKAQEDGGNNLQSGRSFRMALVQQSSKQEVVEKDKEELEEVFQVEVDGSLLKELERSYVGKLAVKVEVRRIKTTLYIEGLSHISVTDMGRDLVLIYSPKAGEVKDLCKAKTDWLTYYFQEVCPWKPS</sequence>
<name>A0A392R8J2_9FABA</name>
<reference evidence="2 3" key="1">
    <citation type="journal article" date="2018" name="Front. Plant Sci.">
        <title>Red Clover (Trifolium pratense) and Zigzag Clover (T. medium) - A Picture of Genomic Similarities and Differences.</title>
        <authorList>
            <person name="Dluhosova J."/>
            <person name="Istvanek J."/>
            <person name="Nedelnik J."/>
            <person name="Repkova J."/>
        </authorList>
    </citation>
    <scope>NUCLEOTIDE SEQUENCE [LARGE SCALE GENOMIC DNA]</scope>
    <source>
        <strain evidence="3">cv. 10/8</strain>
        <tissue evidence="2">Leaf</tissue>
    </source>
</reference>
<feature type="non-terminal residue" evidence="2">
    <location>
        <position position="147"/>
    </location>
</feature>